<dbReference type="SUPFAM" id="SSF109755">
    <property type="entry name" value="PhoU-like"/>
    <property type="match status" value="1"/>
</dbReference>
<dbReference type="NCBIfam" id="TIGR02135">
    <property type="entry name" value="phoU_full"/>
    <property type="match status" value="1"/>
</dbReference>
<dbReference type="GO" id="GO:0030643">
    <property type="term" value="P:intracellular phosphate ion homeostasis"/>
    <property type="evidence" value="ECO:0007669"/>
    <property type="project" value="InterPro"/>
</dbReference>
<dbReference type="GO" id="GO:0006817">
    <property type="term" value="P:phosphate ion transport"/>
    <property type="evidence" value="ECO:0007669"/>
    <property type="project" value="UniProtKB-KW"/>
</dbReference>
<comment type="subcellular location">
    <subcellularLocation>
        <location evidence="1">Cytoplasm</location>
    </subcellularLocation>
</comment>
<reference evidence="8" key="1">
    <citation type="submission" date="2023-03" db="EMBL/GenBank/DDBJ databases">
        <authorList>
            <person name="Steffen K."/>
            <person name="Cardenas P."/>
        </authorList>
    </citation>
    <scope>NUCLEOTIDE SEQUENCE</scope>
</reference>
<evidence type="ECO:0000259" key="7">
    <source>
        <dbReference type="Pfam" id="PF01895"/>
    </source>
</evidence>
<evidence type="ECO:0000313" key="9">
    <source>
        <dbReference type="Proteomes" id="UP001174909"/>
    </source>
</evidence>
<comment type="similarity">
    <text evidence="2">Belongs to the PhoU family.</text>
</comment>
<comment type="caution">
    <text evidence="8">The sequence shown here is derived from an EMBL/GenBank/DDBJ whole genome shotgun (WGS) entry which is preliminary data.</text>
</comment>
<dbReference type="PIRSF" id="PIRSF003107">
    <property type="entry name" value="PhoU"/>
    <property type="match status" value="1"/>
</dbReference>
<name>A0AA35WIF9_GEOBA</name>
<keyword evidence="9" id="KW-1185">Reference proteome</keyword>
<protein>
    <submittedName>
        <fullName evidence="8">Phosphate-specific transport system accessory protein PhoU homolog</fullName>
    </submittedName>
</protein>
<organism evidence="8 9">
    <name type="scientific">Geodia barretti</name>
    <name type="common">Barrett's horny sponge</name>
    <dbReference type="NCBI Taxonomy" id="519541"/>
    <lineage>
        <taxon>Eukaryota</taxon>
        <taxon>Metazoa</taxon>
        <taxon>Porifera</taxon>
        <taxon>Demospongiae</taxon>
        <taxon>Heteroscleromorpha</taxon>
        <taxon>Tetractinellida</taxon>
        <taxon>Astrophorina</taxon>
        <taxon>Geodiidae</taxon>
        <taxon>Geodia</taxon>
    </lineage>
</organism>
<dbReference type="GO" id="GO:0045936">
    <property type="term" value="P:negative regulation of phosphate metabolic process"/>
    <property type="evidence" value="ECO:0007669"/>
    <property type="project" value="InterPro"/>
</dbReference>
<evidence type="ECO:0000256" key="6">
    <source>
        <dbReference type="ARBA" id="ARBA00022592"/>
    </source>
</evidence>
<feature type="domain" description="PhoU" evidence="7">
    <location>
        <begin position="1"/>
        <end position="85"/>
    </location>
</feature>
<dbReference type="EMBL" id="CASHTH010001687">
    <property type="protein sequence ID" value="CAI8018341.1"/>
    <property type="molecule type" value="Genomic_DNA"/>
</dbReference>
<evidence type="ECO:0000256" key="5">
    <source>
        <dbReference type="ARBA" id="ARBA00022490"/>
    </source>
</evidence>
<dbReference type="PANTHER" id="PTHR42930:SF3">
    <property type="entry name" value="PHOSPHATE-SPECIFIC TRANSPORT SYSTEM ACCESSORY PROTEIN PHOU"/>
    <property type="match status" value="1"/>
</dbReference>
<evidence type="ECO:0000256" key="3">
    <source>
        <dbReference type="ARBA" id="ARBA00011738"/>
    </source>
</evidence>
<evidence type="ECO:0000256" key="4">
    <source>
        <dbReference type="ARBA" id="ARBA00022448"/>
    </source>
</evidence>
<keyword evidence="4" id="KW-0813">Transport</keyword>
<dbReference type="Pfam" id="PF01895">
    <property type="entry name" value="PhoU"/>
    <property type="match status" value="2"/>
</dbReference>
<dbReference type="InterPro" id="IPR026022">
    <property type="entry name" value="PhoU_dom"/>
</dbReference>
<dbReference type="AlphaFoldDB" id="A0AA35WIF9"/>
<dbReference type="GO" id="GO:0005737">
    <property type="term" value="C:cytoplasm"/>
    <property type="evidence" value="ECO:0007669"/>
    <property type="project" value="UniProtKB-SubCell"/>
</dbReference>
<evidence type="ECO:0000256" key="1">
    <source>
        <dbReference type="ARBA" id="ARBA00004496"/>
    </source>
</evidence>
<evidence type="ECO:0000313" key="8">
    <source>
        <dbReference type="EMBL" id="CAI8018341.1"/>
    </source>
</evidence>
<dbReference type="PANTHER" id="PTHR42930">
    <property type="entry name" value="PHOSPHATE-SPECIFIC TRANSPORT SYSTEM ACCESSORY PROTEIN PHOU"/>
    <property type="match status" value="1"/>
</dbReference>
<proteinExistence type="inferred from homology"/>
<dbReference type="InterPro" id="IPR028366">
    <property type="entry name" value="PhoU"/>
</dbReference>
<dbReference type="Gene3D" id="1.20.58.220">
    <property type="entry name" value="Phosphate transport system protein phou homolog 2, domain 2"/>
    <property type="match status" value="1"/>
</dbReference>
<comment type="subunit">
    <text evidence="3">Homodimer.</text>
</comment>
<accession>A0AA35WIF9</accession>
<feature type="domain" description="PhoU" evidence="7">
    <location>
        <begin position="101"/>
        <end position="185"/>
    </location>
</feature>
<evidence type="ECO:0000256" key="2">
    <source>
        <dbReference type="ARBA" id="ARBA00008107"/>
    </source>
</evidence>
<dbReference type="FunFam" id="1.20.58.220:FF:000004">
    <property type="entry name" value="Phosphate-specific transport system accessory protein PhoU"/>
    <property type="match status" value="1"/>
</dbReference>
<dbReference type="InterPro" id="IPR038078">
    <property type="entry name" value="PhoU-like_sf"/>
</dbReference>
<keyword evidence="6" id="KW-0592">Phosphate transport</keyword>
<gene>
    <name evidence="8" type="ORF">GBAR_LOCUS11120</name>
</gene>
<keyword evidence="5" id="KW-0963">Cytoplasm</keyword>
<sequence length="207" mass="23622">MATHVEQATLRALEALQNQDLALAQQIIDEDDHLDHLQDALENKCVTMMATQQPMARDLRAIMSAVHIAVELERMGDYAEGIAKICLRIGDQPLLKPLIDIPRMAELALTMLRESLQAYSNHDEWQARKVCRDDDAVDDLYNQVYRELLTYMLQDPRNIERATYLLWVAHDLERIADRATNIAERAMWLVSGHTVGTGSVKSDRSLR</sequence>
<dbReference type="Proteomes" id="UP001174909">
    <property type="component" value="Unassembled WGS sequence"/>
</dbReference>